<gene>
    <name evidence="2" type="ORF">COR50_05840</name>
</gene>
<accession>A0A291QS67</accession>
<feature type="transmembrane region" description="Helical" evidence="1">
    <location>
        <begin position="154"/>
        <end position="174"/>
    </location>
</feature>
<feature type="transmembrane region" description="Helical" evidence="1">
    <location>
        <begin position="15"/>
        <end position="33"/>
    </location>
</feature>
<dbReference type="RefSeq" id="WP_098193119.1">
    <property type="nucleotide sequence ID" value="NZ_CP023777.1"/>
</dbReference>
<keyword evidence="3" id="KW-1185">Reference proteome</keyword>
<evidence type="ECO:0000313" key="2">
    <source>
        <dbReference type="EMBL" id="ATL46732.1"/>
    </source>
</evidence>
<dbReference type="AlphaFoldDB" id="A0A291QS67"/>
<proteinExistence type="predicted"/>
<protein>
    <submittedName>
        <fullName evidence="2">Uncharacterized protein</fullName>
    </submittedName>
</protein>
<organism evidence="2 3">
    <name type="scientific">Chitinophaga caeni</name>
    <dbReference type="NCBI Taxonomy" id="2029983"/>
    <lineage>
        <taxon>Bacteria</taxon>
        <taxon>Pseudomonadati</taxon>
        <taxon>Bacteroidota</taxon>
        <taxon>Chitinophagia</taxon>
        <taxon>Chitinophagales</taxon>
        <taxon>Chitinophagaceae</taxon>
        <taxon>Chitinophaga</taxon>
    </lineage>
</organism>
<dbReference type="Proteomes" id="UP000220133">
    <property type="component" value="Chromosome"/>
</dbReference>
<evidence type="ECO:0000256" key="1">
    <source>
        <dbReference type="SAM" id="Phobius"/>
    </source>
</evidence>
<sequence>MEASKKVNWDDERKAYLWLAIVGAIITIAFYFIPRNLEGNHGNELVVLHKLIVEKAPEIKMGRRGNKRRIILHIQAYNKPFQIAGFNFSELIKQEILDSIKLGDTINVKIDSLEFANINKARLFDDYVEIKSLTKGEREYLSIQRAKSEMKNDLKLGTLLGIYLMVSGLIFWSYKSKPQVSPKIIISVGLLLLLILAKR</sequence>
<name>A0A291QS67_9BACT</name>
<dbReference type="KEGG" id="cbae:COR50_05840"/>
<feature type="transmembrane region" description="Helical" evidence="1">
    <location>
        <begin position="180"/>
        <end position="197"/>
    </location>
</feature>
<evidence type="ECO:0000313" key="3">
    <source>
        <dbReference type="Proteomes" id="UP000220133"/>
    </source>
</evidence>
<keyword evidence="1" id="KW-0472">Membrane</keyword>
<reference evidence="2 3" key="1">
    <citation type="submission" date="2017-10" db="EMBL/GenBank/DDBJ databases">
        <title>Paenichitinophaga pekingensis gen. nov., sp. nov., isolated from activated sludge.</title>
        <authorList>
            <person name="Jin D."/>
            <person name="Kong X."/>
            <person name="Deng Y."/>
            <person name="Bai Z."/>
        </authorList>
    </citation>
    <scope>NUCLEOTIDE SEQUENCE [LARGE SCALE GENOMIC DNA]</scope>
    <source>
        <strain evidence="2 3">13</strain>
    </source>
</reference>
<keyword evidence="1" id="KW-0812">Transmembrane</keyword>
<dbReference type="EMBL" id="CP023777">
    <property type="protein sequence ID" value="ATL46732.1"/>
    <property type="molecule type" value="Genomic_DNA"/>
</dbReference>
<keyword evidence="1" id="KW-1133">Transmembrane helix</keyword>